<dbReference type="GO" id="GO:0006368">
    <property type="term" value="P:transcription elongation by RNA polymerase II"/>
    <property type="evidence" value="ECO:0007669"/>
    <property type="project" value="UniProtKB-ARBA"/>
</dbReference>
<gene>
    <name evidence="12" type="ORF">DdX_15671</name>
</gene>
<dbReference type="SUPFAM" id="SSF46785">
    <property type="entry name" value="Winged helix' DNA-binding domain"/>
    <property type="match status" value="1"/>
</dbReference>
<dbReference type="GO" id="GO:0003677">
    <property type="term" value="F:DNA binding"/>
    <property type="evidence" value="ECO:0007669"/>
    <property type="project" value="UniProtKB-KW"/>
</dbReference>
<dbReference type="Pfam" id="PF17683">
    <property type="entry name" value="TFIIF_beta_N"/>
    <property type="match status" value="1"/>
</dbReference>
<keyword evidence="5" id="KW-0238">DNA-binding</keyword>
<evidence type="ECO:0000259" key="11">
    <source>
        <dbReference type="Pfam" id="PF17683"/>
    </source>
</evidence>
<keyword evidence="6" id="KW-0804">Transcription</keyword>
<evidence type="ECO:0000256" key="7">
    <source>
        <dbReference type="ARBA" id="ARBA00023242"/>
    </source>
</evidence>
<dbReference type="InterPro" id="IPR036388">
    <property type="entry name" value="WH-like_DNA-bd_sf"/>
</dbReference>
<evidence type="ECO:0000256" key="2">
    <source>
        <dbReference type="ARBA" id="ARBA00009543"/>
    </source>
</evidence>
<reference evidence="12" key="1">
    <citation type="submission" date="2022-01" db="EMBL/GenBank/DDBJ databases">
        <title>Genome Sequence Resource for Two Populations of Ditylenchus destructor, the Migratory Endoparasitic Phytonematode.</title>
        <authorList>
            <person name="Zhang H."/>
            <person name="Lin R."/>
            <person name="Xie B."/>
        </authorList>
    </citation>
    <scope>NUCLEOTIDE SEQUENCE</scope>
    <source>
        <strain evidence="12">BazhouSP</strain>
    </source>
</reference>
<dbReference type="InterPro" id="IPR036390">
    <property type="entry name" value="WH_DNA-bd_sf"/>
</dbReference>
<evidence type="ECO:0000256" key="6">
    <source>
        <dbReference type="ARBA" id="ARBA00023163"/>
    </source>
</evidence>
<evidence type="ECO:0000256" key="5">
    <source>
        <dbReference type="ARBA" id="ARBA00023125"/>
    </source>
</evidence>
<feature type="domain" description="TFIIF beta subunit HTH" evidence="10">
    <location>
        <begin position="394"/>
        <end position="458"/>
    </location>
</feature>
<dbReference type="CDD" id="cd07980">
    <property type="entry name" value="TFIIF_beta"/>
    <property type="match status" value="1"/>
</dbReference>
<feature type="region of interest" description="Disordered" evidence="9">
    <location>
        <begin position="59"/>
        <end position="82"/>
    </location>
</feature>
<keyword evidence="7" id="KW-0539">Nucleus</keyword>
<dbReference type="Gene3D" id="1.10.10.10">
    <property type="entry name" value="Winged helix-like DNA-binding domain superfamily/Winged helix DNA-binding domain"/>
    <property type="match status" value="1"/>
</dbReference>
<dbReference type="InterPro" id="IPR040450">
    <property type="entry name" value="TFIIF_beta_HTH"/>
</dbReference>
<evidence type="ECO:0000313" key="12">
    <source>
        <dbReference type="EMBL" id="KAI1702156.1"/>
    </source>
</evidence>
<comment type="caution">
    <text evidence="12">The sequence shown here is derived from an EMBL/GenBank/DDBJ whole genome shotgun (WGS) entry which is preliminary data.</text>
</comment>
<dbReference type="InterPro" id="IPR003196">
    <property type="entry name" value="TFIIF_beta"/>
</dbReference>
<dbReference type="Proteomes" id="UP001201812">
    <property type="component" value="Unassembled WGS sequence"/>
</dbReference>
<proteinExistence type="inferred from homology"/>
<feature type="compositionally biased region" description="Basic and acidic residues" evidence="9">
    <location>
        <begin position="275"/>
        <end position="284"/>
    </location>
</feature>
<evidence type="ECO:0000256" key="9">
    <source>
        <dbReference type="SAM" id="MobiDB-lite"/>
    </source>
</evidence>
<dbReference type="PANTHER" id="PTHR10445:SF0">
    <property type="entry name" value="GENERAL TRANSCRIPTION FACTOR IIF SUBUNIT 2"/>
    <property type="match status" value="1"/>
</dbReference>
<dbReference type="EMBL" id="JAKKPZ010000104">
    <property type="protein sequence ID" value="KAI1702156.1"/>
    <property type="molecule type" value="Genomic_DNA"/>
</dbReference>
<dbReference type="GO" id="GO:0005674">
    <property type="term" value="C:transcription factor TFIIF complex"/>
    <property type="evidence" value="ECO:0007669"/>
    <property type="project" value="InterPro"/>
</dbReference>
<dbReference type="InterPro" id="IPR040504">
    <property type="entry name" value="TFIIF_beta_N"/>
</dbReference>
<comment type="similarity">
    <text evidence="2">Belongs to the TFIIF beta subunit family.</text>
</comment>
<feature type="domain" description="TFIIF beta subunit N-terminal" evidence="11">
    <location>
        <begin position="208"/>
        <end position="322"/>
    </location>
</feature>
<dbReference type="Pfam" id="PF02270">
    <property type="entry name" value="TFIIF_beta"/>
    <property type="match status" value="1"/>
</dbReference>
<feature type="region of interest" description="Disordered" evidence="9">
    <location>
        <begin position="1"/>
        <end position="35"/>
    </location>
</feature>
<evidence type="ECO:0000256" key="8">
    <source>
        <dbReference type="ARBA" id="ARBA00033388"/>
    </source>
</evidence>
<dbReference type="InterPro" id="IPR011039">
    <property type="entry name" value="TFIIF_interaction"/>
</dbReference>
<keyword evidence="13" id="KW-1185">Reference proteome</keyword>
<evidence type="ECO:0000256" key="1">
    <source>
        <dbReference type="ARBA" id="ARBA00004123"/>
    </source>
</evidence>
<evidence type="ECO:0000256" key="4">
    <source>
        <dbReference type="ARBA" id="ARBA00023015"/>
    </source>
</evidence>
<dbReference type="PANTHER" id="PTHR10445">
    <property type="entry name" value="GENERAL TRANSCRIPTION FACTOR IIF SUBUNIT 2"/>
    <property type="match status" value="1"/>
</dbReference>
<dbReference type="FunFam" id="1.10.10.10:FF:000035">
    <property type="entry name" value="General transcription factor IIF subunit 2"/>
    <property type="match status" value="1"/>
</dbReference>
<sequence>MGPRMPENGNHNAPHGSGMHSSSEDEIDVPEEDGWRIGYEVHMEGLGVVNVYDGGMNSDASDDFSTDDEGDIGSEDNSDNEAKRAGYRPLLADASPAAPNIINNELSSVAEPSASNVDHVSVQAKTSLNMPSPPPLPEDLKIPHKPMPIALNEESISQIKSAMSKMDIPTPSWAADLEDNKLSELMSNSKKRPASEIDKVVNCEKSGRGVWLVKVPRYLSEIWEQNAGNEVGKLVTGAGTTVFRSTTKLPAGPGPSQMPGLRLPSTSSSLGATKPGEKPKAKNTEIPDEHRFLIRDLNNQTMAVLLEDKSGLEEEAELRTGKLTVEGRVVKRAECQPPNSLAYMKMKIKQIEKVSQPKQLIQTMDKAVVKFKPTATHNEHLIKEKAKKDGAKTVRGDRDVVTQAIFRAFEKHQYYRLTDLQKLTSQPASFVKEILMDIANYNTTFPHKTMWELKPEYRNYNTTIE</sequence>
<evidence type="ECO:0000256" key="3">
    <source>
        <dbReference type="ARBA" id="ARBA00020815"/>
    </source>
</evidence>
<feature type="compositionally biased region" description="Acidic residues" evidence="9">
    <location>
        <begin position="60"/>
        <end position="79"/>
    </location>
</feature>
<dbReference type="GO" id="GO:0006367">
    <property type="term" value="P:transcription initiation at RNA polymerase II promoter"/>
    <property type="evidence" value="ECO:0007669"/>
    <property type="project" value="InterPro"/>
</dbReference>
<dbReference type="SUPFAM" id="SSF50916">
    <property type="entry name" value="Rap30/74 interaction domains"/>
    <property type="match status" value="1"/>
</dbReference>
<protein>
    <recommendedName>
        <fullName evidence="3">General transcription factor IIF subunit 2</fullName>
    </recommendedName>
    <alternativeName>
        <fullName evidence="8">Transcription initiation factor IIF subunit beta</fullName>
    </alternativeName>
</protein>
<evidence type="ECO:0000313" key="13">
    <source>
        <dbReference type="Proteomes" id="UP001201812"/>
    </source>
</evidence>
<evidence type="ECO:0000259" key="10">
    <source>
        <dbReference type="Pfam" id="PF02270"/>
    </source>
</evidence>
<accession>A0AAD4MUL5</accession>
<dbReference type="AlphaFoldDB" id="A0AAD4MUL5"/>
<organism evidence="12 13">
    <name type="scientific">Ditylenchus destructor</name>
    <dbReference type="NCBI Taxonomy" id="166010"/>
    <lineage>
        <taxon>Eukaryota</taxon>
        <taxon>Metazoa</taxon>
        <taxon>Ecdysozoa</taxon>
        <taxon>Nematoda</taxon>
        <taxon>Chromadorea</taxon>
        <taxon>Rhabditida</taxon>
        <taxon>Tylenchina</taxon>
        <taxon>Tylenchomorpha</taxon>
        <taxon>Sphaerularioidea</taxon>
        <taxon>Anguinidae</taxon>
        <taxon>Anguininae</taxon>
        <taxon>Ditylenchus</taxon>
    </lineage>
</organism>
<keyword evidence="4" id="KW-0805">Transcription regulation</keyword>
<feature type="region of interest" description="Disordered" evidence="9">
    <location>
        <begin position="249"/>
        <end position="284"/>
    </location>
</feature>
<comment type="subcellular location">
    <subcellularLocation>
        <location evidence="1">Nucleus</location>
    </subcellularLocation>
</comment>
<name>A0AAD4MUL5_9BILA</name>